<accession>A0ABM8VCU0</accession>
<keyword evidence="1" id="KW-0812">Transmembrane</keyword>
<organism evidence="2 3">
    <name type="scientific">Paenibacillus allorhizosphaerae</name>
    <dbReference type="NCBI Taxonomy" id="2849866"/>
    <lineage>
        <taxon>Bacteria</taxon>
        <taxon>Bacillati</taxon>
        <taxon>Bacillota</taxon>
        <taxon>Bacilli</taxon>
        <taxon>Bacillales</taxon>
        <taxon>Paenibacillaceae</taxon>
        <taxon>Paenibacillus</taxon>
    </lineage>
</organism>
<feature type="transmembrane region" description="Helical" evidence="1">
    <location>
        <begin position="36"/>
        <end position="54"/>
    </location>
</feature>
<reference evidence="2 3" key="1">
    <citation type="submission" date="2021-06" db="EMBL/GenBank/DDBJ databases">
        <authorList>
            <person name="Criscuolo A."/>
        </authorList>
    </citation>
    <scope>NUCLEOTIDE SEQUENCE [LARGE SCALE GENOMIC DNA]</scope>
    <source>
        <strain evidence="3">CIP 111802</strain>
    </source>
</reference>
<dbReference type="Proteomes" id="UP000730618">
    <property type="component" value="Unassembled WGS sequence"/>
</dbReference>
<keyword evidence="3" id="KW-1185">Reference proteome</keyword>
<evidence type="ECO:0000313" key="2">
    <source>
        <dbReference type="EMBL" id="CAG7625126.1"/>
    </source>
</evidence>
<keyword evidence="1" id="KW-1133">Transmembrane helix</keyword>
<evidence type="ECO:0000313" key="3">
    <source>
        <dbReference type="Proteomes" id="UP000730618"/>
    </source>
</evidence>
<sequence>MFSELLHDLFKIFLFQLYIIVFKHAPWIHLPMVKEIMFVYSLIFFGVFFVSLYSPVRKAEEANSGVSQEAA</sequence>
<gene>
    <name evidence="2" type="ORF">PAECIP111802_01135</name>
</gene>
<evidence type="ECO:0000256" key="1">
    <source>
        <dbReference type="SAM" id="Phobius"/>
    </source>
</evidence>
<protein>
    <submittedName>
        <fullName evidence="2">Uncharacterized protein</fullName>
    </submittedName>
</protein>
<proteinExistence type="predicted"/>
<dbReference type="EMBL" id="CAJVCE010000002">
    <property type="protein sequence ID" value="CAG7625126.1"/>
    <property type="molecule type" value="Genomic_DNA"/>
</dbReference>
<keyword evidence="1" id="KW-0472">Membrane</keyword>
<name>A0ABM8VCU0_9BACL</name>
<comment type="caution">
    <text evidence="2">The sequence shown here is derived from an EMBL/GenBank/DDBJ whole genome shotgun (WGS) entry which is preliminary data.</text>
</comment>